<feature type="compositionally biased region" description="Basic and acidic residues" evidence="1">
    <location>
        <begin position="103"/>
        <end position="114"/>
    </location>
</feature>
<feature type="non-terminal residue" evidence="3">
    <location>
        <position position="262"/>
    </location>
</feature>
<keyword evidence="4" id="KW-1185">Reference proteome</keyword>
<dbReference type="EMBL" id="NPHW01004966">
    <property type="protein sequence ID" value="OXV07281.1"/>
    <property type="molecule type" value="Genomic_DNA"/>
</dbReference>
<feature type="region of interest" description="Disordered" evidence="1">
    <location>
        <begin position="95"/>
        <end position="164"/>
    </location>
</feature>
<sequence>MDERSFIGYLIGYDSTNIFRCWVPYLNKIIRARDVRFDETKIFDPNAPMPEQELQQLKELVELINVEWMTLPSAQPMDESLYEESRLTQQLIEQPEQSELEPEGGHTEPKDAEQAGHLPTPETTPAPEPTLIDTTPTEAERAERAHGTPAAERPRGWTAVSADIRPDHIIDGKRSRTPSDRRAVYLSHLDGGLAEMNTVFTTFNAAAATTLKEHQSTLPPPPKDWKELQNHPKGKEFKADAGCELHKLEARGTFKKVPRPQG</sequence>
<accession>A0A232LSX3</accession>
<dbReference type="OrthoDB" id="4368647at2759"/>
<dbReference type="Proteomes" id="UP000243515">
    <property type="component" value="Unassembled WGS sequence"/>
</dbReference>
<feature type="domain" description="Retroviral polymerase SH3-like" evidence="2">
    <location>
        <begin position="1"/>
        <end position="48"/>
    </location>
</feature>
<dbReference type="AlphaFoldDB" id="A0A232LSX3"/>
<name>A0A232LSX3_9EURO</name>
<proteinExistence type="predicted"/>
<reference evidence="3 4" key="1">
    <citation type="journal article" date="2015" name="Environ. Microbiol.">
        <title>Metagenome sequence of Elaphomyces granulatus from sporocarp tissue reveals Ascomycota ectomycorrhizal fingerprints of genome expansion and a Proteobacteria-rich microbiome.</title>
        <authorList>
            <person name="Quandt C.A."/>
            <person name="Kohler A."/>
            <person name="Hesse C.N."/>
            <person name="Sharpton T.J."/>
            <person name="Martin F."/>
            <person name="Spatafora J.W."/>
        </authorList>
    </citation>
    <scope>NUCLEOTIDE SEQUENCE [LARGE SCALE GENOMIC DNA]</scope>
    <source>
        <strain evidence="3 4">OSC145934</strain>
    </source>
</reference>
<evidence type="ECO:0000313" key="3">
    <source>
        <dbReference type="EMBL" id="OXV07281.1"/>
    </source>
</evidence>
<organism evidence="3 4">
    <name type="scientific">Elaphomyces granulatus</name>
    <dbReference type="NCBI Taxonomy" id="519963"/>
    <lineage>
        <taxon>Eukaryota</taxon>
        <taxon>Fungi</taxon>
        <taxon>Dikarya</taxon>
        <taxon>Ascomycota</taxon>
        <taxon>Pezizomycotina</taxon>
        <taxon>Eurotiomycetes</taxon>
        <taxon>Eurotiomycetidae</taxon>
        <taxon>Eurotiales</taxon>
        <taxon>Elaphomycetaceae</taxon>
        <taxon>Elaphomyces</taxon>
    </lineage>
</organism>
<evidence type="ECO:0000256" key="1">
    <source>
        <dbReference type="SAM" id="MobiDB-lite"/>
    </source>
</evidence>
<dbReference type="InterPro" id="IPR057670">
    <property type="entry name" value="SH3_retrovirus"/>
</dbReference>
<dbReference type="Pfam" id="PF25597">
    <property type="entry name" value="SH3_retrovirus"/>
    <property type="match status" value="1"/>
</dbReference>
<evidence type="ECO:0000313" key="4">
    <source>
        <dbReference type="Proteomes" id="UP000243515"/>
    </source>
</evidence>
<protein>
    <recommendedName>
        <fullName evidence="2">Retroviral polymerase SH3-like domain-containing protein</fullName>
    </recommendedName>
</protein>
<evidence type="ECO:0000259" key="2">
    <source>
        <dbReference type="Pfam" id="PF25597"/>
    </source>
</evidence>
<comment type="caution">
    <text evidence="3">The sequence shown here is derived from an EMBL/GenBank/DDBJ whole genome shotgun (WGS) entry which is preliminary data.</text>
</comment>
<gene>
    <name evidence="3" type="ORF">Egran_04953</name>
</gene>